<proteinExistence type="predicted"/>
<dbReference type="AlphaFoldDB" id="C5BC52"/>
<dbReference type="EMBL" id="CP001600">
    <property type="protein sequence ID" value="ACR70958.1"/>
    <property type="molecule type" value="Genomic_DNA"/>
</dbReference>
<dbReference type="HOGENOM" id="CLU_3288729_0_0_6"/>
<reference evidence="1 2" key="2">
    <citation type="journal article" date="2012" name="J. Bacteriol.">
        <title>Genome Sequence of Edwardsiella ictaluri 93-146, a Strain Associated with a Natural Channel Catfish Outbreak of Enteric Septicemia of Catfish.</title>
        <authorList>
            <person name="Williams M.L."/>
            <person name="Gillaspy A.F."/>
            <person name="Dyer D.W."/>
            <person name="Thune R.L."/>
            <person name="Waldbieser G.C."/>
            <person name="Schuster S.C."/>
            <person name="Gipson J."/>
            <person name="Zaitshik J."/>
            <person name="Landry C."/>
            <person name="Banes M.M."/>
            <person name="Lawrence M.L."/>
        </authorList>
    </citation>
    <scope>NUCLEOTIDE SEQUENCE [LARGE SCALE GENOMIC DNA]</scope>
    <source>
        <strain evidence="1 2">93-146</strain>
    </source>
</reference>
<dbReference type="KEGG" id="eic:NT01EI_3839"/>
<reference evidence="2" key="1">
    <citation type="submission" date="2009-03" db="EMBL/GenBank/DDBJ databases">
        <title>Complete genome sequence of Edwardsiella ictaluri 93-146.</title>
        <authorList>
            <person name="Williams M.L."/>
            <person name="Gillaspy A.F."/>
            <person name="Dyer D.W."/>
            <person name="Thune R.L."/>
            <person name="Waldbieser G.C."/>
            <person name="Schuster S.C."/>
            <person name="Gipson J."/>
            <person name="Zaitshik J."/>
            <person name="Landry C."/>
            <person name="Lawrence M.L."/>
        </authorList>
    </citation>
    <scope>NUCLEOTIDE SEQUENCE [LARGE SCALE GENOMIC DNA]</scope>
    <source>
        <strain evidence="2">93-146</strain>
    </source>
</reference>
<evidence type="ECO:0000313" key="2">
    <source>
        <dbReference type="Proteomes" id="UP000001485"/>
    </source>
</evidence>
<gene>
    <name evidence="1" type="ordered locus">NT01EI_3839</name>
</gene>
<name>C5BC52_EDWI9</name>
<sequence length="40" mass="4590">MAVNGIILRNYLSIITISHINNEDDWAARDFMLIYSCGFV</sequence>
<protein>
    <submittedName>
        <fullName evidence="1">Uncharacterized protein</fullName>
    </submittedName>
</protein>
<organism evidence="1 2">
    <name type="scientific">Edwardsiella ictaluri (strain 93-146)</name>
    <dbReference type="NCBI Taxonomy" id="634503"/>
    <lineage>
        <taxon>Bacteria</taxon>
        <taxon>Pseudomonadati</taxon>
        <taxon>Pseudomonadota</taxon>
        <taxon>Gammaproteobacteria</taxon>
        <taxon>Enterobacterales</taxon>
        <taxon>Hafniaceae</taxon>
        <taxon>Edwardsiella</taxon>
    </lineage>
</organism>
<evidence type="ECO:0000313" key="1">
    <source>
        <dbReference type="EMBL" id="ACR70958.1"/>
    </source>
</evidence>
<dbReference type="Proteomes" id="UP000001485">
    <property type="component" value="Chromosome"/>
</dbReference>
<accession>C5BC52</accession>